<dbReference type="Proteomes" id="UP000002772">
    <property type="component" value="Unassembled WGS sequence"/>
</dbReference>
<sequence length="45" mass="5592">MMDEFYGFQKKNIYTLYIFQLLFCVVIIFKYLCSKLLIKIDFIKR</sequence>
<dbReference type="EMBL" id="GL945017">
    <property type="protein sequence ID" value="EGN58091.1"/>
    <property type="molecule type" value="Genomic_DNA"/>
</dbReference>
<feature type="transmembrane region" description="Helical" evidence="1">
    <location>
        <begin position="12"/>
        <end position="33"/>
    </location>
</feature>
<keyword evidence="1" id="KW-0812">Transmembrane</keyword>
<keyword evidence="3" id="KW-1185">Reference proteome</keyword>
<organism evidence="2 3">
    <name type="scientific">Hallella multisaccharivorax DSM 17128</name>
    <dbReference type="NCBI Taxonomy" id="688246"/>
    <lineage>
        <taxon>Bacteria</taxon>
        <taxon>Pseudomonadati</taxon>
        <taxon>Bacteroidota</taxon>
        <taxon>Bacteroidia</taxon>
        <taxon>Bacteroidales</taxon>
        <taxon>Prevotellaceae</taxon>
        <taxon>Hallella</taxon>
    </lineage>
</organism>
<evidence type="ECO:0000313" key="3">
    <source>
        <dbReference type="Proteomes" id="UP000002772"/>
    </source>
</evidence>
<dbReference type="AlphaFoldDB" id="F8NCQ6"/>
<dbReference type="HOGENOM" id="CLU_3203541_0_0_10"/>
<keyword evidence="1" id="KW-1133">Transmembrane helix</keyword>
<keyword evidence="1" id="KW-0472">Membrane</keyword>
<accession>F8NCQ6</accession>
<evidence type="ECO:0000313" key="2">
    <source>
        <dbReference type="EMBL" id="EGN58091.1"/>
    </source>
</evidence>
<dbReference type="STRING" id="688246.Premu_2741"/>
<reference evidence="3" key="1">
    <citation type="journal article" date="2011" name="Stand. Genomic Sci.">
        <title>Non-contiguous finished genome sequence of the opportunistic oral pathogen Prevotella multisaccharivorax type strain (PPPA20).</title>
        <authorList>
            <person name="Pati A."/>
            <person name="Gronow S."/>
            <person name="Lu M."/>
            <person name="Lapidus A."/>
            <person name="Nolan M."/>
            <person name="Lucas S."/>
            <person name="Hammon N."/>
            <person name="Deshpande S."/>
            <person name="Cheng J.F."/>
            <person name="Tapia R."/>
            <person name="Han C."/>
            <person name="Goodwin L."/>
            <person name="Pitluck S."/>
            <person name="Liolios K."/>
            <person name="Pagani I."/>
            <person name="Mavromatis K."/>
            <person name="Mikhailova N."/>
            <person name="Huntemann M."/>
            <person name="Chen A."/>
            <person name="Palaniappan K."/>
            <person name="Land M."/>
            <person name="Hauser L."/>
            <person name="Detter J.C."/>
            <person name="Brambilla E.M."/>
            <person name="Rohde M."/>
            <person name="Goker M."/>
            <person name="Woyke T."/>
            <person name="Bristow J."/>
            <person name="Eisen J.A."/>
            <person name="Markowitz V."/>
            <person name="Hugenholtz P."/>
            <person name="Kyrpides N.C."/>
            <person name="Klenk H.P."/>
            <person name="Ivanova N."/>
        </authorList>
    </citation>
    <scope>NUCLEOTIDE SEQUENCE [LARGE SCALE GENOMIC DNA]</scope>
    <source>
        <strain evidence="3">DSM 17128</strain>
    </source>
</reference>
<protein>
    <submittedName>
        <fullName evidence="2">Uncharacterized protein</fullName>
    </submittedName>
</protein>
<proteinExistence type="predicted"/>
<gene>
    <name evidence="2" type="ORF">Premu_2741</name>
</gene>
<name>F8NCQ6_9BACT</name>
<evidence type="ECO:0000256" key="1">
    <source>
        <dbReference type="SAM" id="Phobius"/>
    </source>
</evidence>